<proteinExistence type="predicted"/>
<sequence length="225" mass="25634">MNVLVFAAHPDDEIIGVGGTIAKHVKQGDDVHVVILAEGKSSRSKEYRELDLEVKSLSYKETEGACTTLGVTSFARLDFPDNRLDTLPLLDVVKEIEEHINKINPTIIYTQYGGDINIDHTVVYRAVMTATRPLPNSNIKWVFAYETLSSTEWNYNEKDKFLPNYFVNIEEHLEAKLNAMKHYESELREFPHPRSIEAMKHNAFVWGAKSGYKAAEAFMLVRGTW</sequence>
<dbReference type="GO" id="GO:0016811">
    <property type="term" value="F:hydrolase activity, acting on carbon-nitrogen (but not peptide) bonds, in linear amides"/>
    <property type="evidence" value="ECO:0007669"/>
    <property type="project" value="TreeGrafter"/>
</dbReference>
<evidence type="ECO:0000313" key="4">
    <source>
        <dbReference type="Proteomes" id="UP000190906"/>
    </source>
</evidence>
<protein>
    <submittedName>
        <fullName evidence="3">Acetylglucosaminylphosphatidylinositol deacetylase</fullName>
    </submittedName>
</protein>
<dbReference type="Proteomes" id="UP000190906">
    <property type="component" value="Unassembled WGS sequence"/>
</dbReference>
<dbReference type="PANTHER" id="PTHR12993">
    <property type="entry name" value="N-ACETYLGLUCOSAMINYL-PHOSPHATIDYLINOSITOL DE-N-ACETYLASE-RELATED"/>
    <property type="match status" value="1"/>
</dbReference>
<dbReference type="Pfam" id="PF02585">
    <property type="entry name" value="PIG-L"/>
    <property type="match status" value="1"/>
</dbReference>
<dbReference type="RefSeq" id="WP_078205764.1">
    <property type="nucleotide sequence ID" value="NZ_MUAJ01000071.1"/>
</dbReference>
<dbReference type="PANTHER" id="PTHR12993:SF11">
    <property type="entry name" value="N-ACETYLGLUCOSAMINYL-PHOSPHATIDYLINOSITOL DE-N-ACETYLASE"/>
    <property type="match status" value="1"/>
</dbReference>
<dbReference type="EMBL" id="MUAJ01000071">
    <property type="protein sequence ID" value="OOR06876.1"/>
    <property type="molecule type" value="Genomic_DNA"/>
</dbReference>
<organism evidence="3 4">
    <name type="scientific">Bacillus cereus</name>
    <dbReference type="NCBI Taxonomy" id="1396"/>
    <lineage>
        <taxon>Bacteria</taxon>
        <taxon>Bacillati</taxon>
        <taxon>Bacillota</taxon>
        <taxon>Bacilli</taxon>
        <taxon>Bacillales</taxon>
        <taxon>Bacillaceae</taxon>
        <taxon>Bacillus</taxon>
        <taxon>Bacillus cereus group</taxon>
    </lineage>
</organism>
<dbReference type="SUPFAM" id="SSF102588">
    <property type="entry name" value="LmbE-like"/>
    <property type="match status" value="1"/>
</dbReference>
<evidence type="ECO:0000256" key="2">
    <source>
        <dbReference type="ARBA" id="ARBA00024609"/>
    </source>
</evidence>
<evidence type="ECO:0000256" key="1">
    <source>
        <dbReference type="ARBA" id="ARBA00001947"/>
    </source>
</evidence>
<dbReference type="InterPro" id="IPR024078">
    <property type="entry name" value="LmbE-like_dom_sf"/>
</dbReference>
<reference evidence="3 4" key="1">
    <citation type="submission" date="2017-01" db="EMBL/GenBank/DDBJ databases">
        <title>Bacillus cereus isolates.</title>
        <authorList>
            <person name="Beno S.M."/>
        </authorList>
    </citation>
    <scope>NUCLEOTIDE SEQUENCE [LARGE SCALE GENOMIC DNA]</scope>
    <source>
        <strain evidence="3 4">FSL H8-0485</strain>
    </source>
</reference>
<evidence type="ECO:0000313" key="3">
    <source>
        <dbReference type="EMBL" id="OOR06876.1"/>
    </source>
</evidence>
<comment type="caution">
    <text evidence="3">The sequence shown here is derived from an EMBL/GenBank/DDBJ whole genome shotgun (WGS) entry which is preliminary data.</text>
</comment>
<gene>
    <name evidence="3" type="ORF">BW897_30615</name>
</gene>
<dbReference type="Gene3D" id="3.40.50.10320">
    <property type="entry name" value="LmbE-like"/>
    <property type="match status" value="1"/>
</dbReference>
<comment type="cofactor">
    <cofactor evidence="1">
        <name>Zn(2+)</name>
        <dbReference type="ChEBI" id="CHEBI:29105"/>
    </cofactor>
</comment>
<comment type="catalytic activity">
    <reaction evidence="2">
        <text>(S)-malyl N-acetyl-alpha-D-glucosaminide + H2O = (S)-malyl alpha-D-glucosaminide + acetate</text>
        <dbReference type="Rhea" id="RHEA:33411"/>
        <dbReference type="ChEBI" id="CHEBI:15377"/>
        <dbReference type="ChEBI" id="CHEBI:30089"/>
        <dbReference type="ChEBI" id="CHEBI:64870"/>
        <dbReference type="ChEBI" id="CHEBI:64871"/>
    </reaction>
</comment>
<accession>A0A1S9TA19</accession>
<dbReference type="AlphaFoldDB" id="A0A1S9TA19"/>
<dbReference type="InterPro" id="IPR003737">
    <property type="entry name" value="GlcNAc_PI_deacetylase-related"/>
</dbReference>
<name>A0A1S9TA19_BACCE</name>